<dbReference type="PANTHER" id="PTHR42909:SF1">
    <property type="entry name" value="CARBOHYDRATE KINASE PFKB DOMAIN-CONTAINING PROTEIN"/>
    <property type="match status" value="1"/>
</dbReference>
<evidence type="ECO:0000256" key="3">
    <source>
        <dbReference type="ARBA" id="ARBA00023211"/>
    </source>
</evidence>
<comment type="catalytic activity">
    <reaction evidence="6">
        <text>D-ribose 5-phosphate + uracil = psi-UMP + H2O</text>
        <dbReference type="Rhea" id="RHEA:18337"/>
        <dbReference type="ChEBI" id="CHEBI:15377"/>
        <dbReference type="ChEBI" id="CHEBI:17568"/>
        <dbReference type="ChEBI" id="CHEBI:58380"/>
        <dbReference type="ChEBI" id="CHEBI:78346"/>
        <dbReference type="EC" id="4.2.1.70"/>
    </reaction>
</comment>
<keyword evidence="8" id="KW-1185">Reference proteome</keyword>
<keyword evidence="5 6" id="KW-0326">Glycosidase</keyword>
<protein>
    <recommendedName>
        <fullName evidence="6">Pseudouridine-5'-phosphate glycosidase</fullName>
        <shortName evidence="6">PsiMP glycosidase</shortName>
        <ecNumber evidence="6">4.2.1.70</ecNumber>
    </recommendedName>
</protein>
<feature type="active site" description="Nucleophile" evidence="6">
    <location>
        <position position="162"/>
    </location>
</feature>
<evidence type="ECO:0000256" key="5">
    <source>
        <dbReference type="ARBA" id="ARBA00023295"/>
    </source>
</evidence>
<keyword evidence="2 6" id="KW-0378">Hydrolase</keyword>
<dbReference type="PANTHER" id="PTHR42909">
    <property type="entry name" value="ZGC:136858"/>
    <property type="match status" value="1"/>
</dbReference>
<comment type="function">
    <text evidence="6">Catalyzes the reversible cleavage of pseudouridine 5'-phosphate (PsiMP) to ribose 5-phosphate and uracil. Functions biologically in the cleavage direction, as part of a pseudouridine degradation pathway.</text>
</comment>
<feature type="binding site" evidence="6">
    <location>
        <position position="141"/>
    </location>
    <ligand>
        <name>Mn(2+)</name>
        <dbReference type="ChEBI" id="CHEBI:29035"/>
    </ligand>
</feature>
<evidence type="ECO:0000256" key="2">
    <source>
        <dbReference type="ARBA" id="ARBA00022801"/>
    </source>
</evidence>
<sequence>MNMLEKYLVINPEVQRALDNGQAVVALESNVITHGLDYPDNKRTALAVEAAVRESGAVPATIGIIAGKIVVGMTVEQIEQFATTAAIPKVSSRDLPIILAQKGHGATTVASSLIAAELAGIAFFSSAGIGGVHRGAQQTMDISSDLIQFTRSKVAVVCAGAKNILDLGLTLEFLETHNVPVIAYQFDDFPAFYCRTSGFKAPQRLDDAEVLAEVINLQWQLDPQRSVLICTPTKEEDAIDSQEVSAAIAEANAAALDQGVSGNAVTKFIMKAIDRVTFGRSAAANQAVLINTARTAGWLAVAHARSNHIGCVNEQREHISRVQH</sequence>
<dbReference type="EC" id="4.2.1.70" evidence="6"/>
<dbReference type="EMBL" id="JBHRSD010000026">
    <property type="protein sequence ID" value="MFC3033693.1"/>
    <property type="molecule type" value="Genomic_DNA"/>
</dbReference>
<feature type="active site" description="Proton donor" evidence="6">
    <location>
        <position position="28"/>
    </location>
</feature>
<evidence type="ECO:0000256" key="6">
    <source>
        <dbReference type="HAMAP-Rule" id="MF_01876"/>
    </source>
</evidence>
<keyword evidence="1 6" id="KW-0479">Metal-binding</keyword>
<dbReference type="Pfam" id="PF04227">
    <property type="entry name" value="Indigoidine_A"/>
    <property type="match status" value="1"/>
</dbReference>
<reference evidence="8" key="1">
    <citation type="journal article" date="2019" name="Int. J. Syst. Evol. Microbiol.">
        <title>The Global Catalogue of Microorganisms (GCM) 10K type strain sequencing project: providing services to taxonomists for standard genome sequencing and annotation.</title>
        <authorList>
            <consortium name="The Broad Institute Genomics Platform"/>
            <consortium name="The Broad Institute Genome Sequencing Center for Infectious Disease"/>
            <person name="Wu L."/>
            <person name="Ma J."/>
        </authorList>
    </citation>
    <scope>NUCLEOTIDE SEQUENCE [LARGE SCALE GENOMIC DNA]</scope>
    <source>
        <strain evidence="8">KCTC 42730</strain>
    </source>
</reference>
<gene>
    <name evidence="6" type="primary">psuG</name>
    <name evidence="7" type="ORF">ACFOEE_14300</name>
</gene>
<name>A0ABV7CMC5_9GAMM</name>
<evidence type="ECO:0000313" key="7">
    <source>
        <dbReference type="EMBL" id="MFC3033693.1"/>
    </source>
</evidence>
<comment type="subunit">
    <text evidence="6">Homotrimer.</text>
</comment>
<organism evidence="7 8">
    <name type="scientific">Pseudoalteromonas fenneropenaei</name>
    <dbReference type="NCBI Taxonomy" id="1737459"/>
    <lineage>
        <taxon>Bacteria</taxon>
        <taxon>Pseudomonadati</taxon>
        <taxon>Pseudomonadota</taxon>
        <taxon>Gammaproteobacteria</taxon>
        <taxon>Alteromonadales</taxon>
        <taxon>Pseudoalteromonadaceae</taxon>
        <taxon>Pseudoalteromonas</taxon>
    </lineage>
</organism>
<feature type="binding site" evidence="6">
    <location>
        <begin position="143"/>
        <end position="145"/>
    </location>
    <ligand>
        <name>substrate</name>
    </ligand>
</feature>
<dbReference type="SUPFAM" id="SSF110581">
    <property type="entry name" value="Indigoidine synthase A-like"/>
    <property type="match status" value="1"/>
</dbReference>
<keyword evidence="3 6" id="KW-0464">Manganese</keyword>
<feature type="binding site" evidence="6">
    <location>
        <position position="89"/>
    </location>
    <ligand>
        <name>substrate</name>
    </ligand>
</feature>
<accession>A0ABV7CMC5</accession>
<comment type="similarity">
    <text evidence="6">Belongs to the pseudouridine-5'-phosphate glycosidase family.</text>
</comment>
<keyword evidence="4 6" id="KW-0456">Lyase</keyword>
<dbReference type="Proteomes" id="UP001595453">
    <property type="component" value="Unassembled WGS sequence"/>
</dbReference>
<dbReference type="InterPro" id="IPR007342">
    <property type="entry name" value="PsuG"/>
</dbReference>
<comment type="caution">
    <text evidence="7">The sequence shown here is derived from an EMBL/GenBank/DDBJ whole genome shotgun (WGS) entry which is preliminary data.</text>
</comment>
<proteinExistence type="inferred from homology"/>
<dbReference type="InterPro" id="IPR022830">
    <property type="entry name" value="Indigdn_synthA-like"/>
</dbReference>
<feature type="binding site" evidence="6">
    <location>
        <position position="109"/>
    </location>
    <ligand>
        <name>substrate</name>
    </ligand>
</feature>
<comment type="cofactor">
    <cofactor evidence="6">
        <name>Mn(2+)</name>
        <dbReference type="ChEBI" id="CHEBI:29035"/>
    </cofactor>
    <text evidence="6">Binds 1 Mn(2+) ion per subunit.</text>
</comment>
<evidence type="ECO:0000256" key="4">
    <source>
        <dbReference type="ARBA" id="ARBA00023239"/>
    </source>
</evidence>
<evidence type="ECO:0000256" key="1">
    <source>
        <dbReference type="ARBA" id="ARBA00022723"/>
    </source>
</evidence>
<evidence type="ECO:0000313" key="8">
    <source>
        <dbReference type="Proteomes" id="UP001595453"/>
    </source>
</evidence>
<dbReference type="GO" id="GO:0016798">
    <property type="term" value="F:hydrolase activity, acting on glycosyl bonds"/>
    <property type="evidence" value="ECO:0007669"/>
    <property type="project" value="UniProtKB-KW"/>
</dbReference>
<dbReference type="RefSeq" id="WP_377125561.1">
    <property type="nucleotide sequence ID" value="NZ_JBHRSD010000026.1"/>
</dbReference>
<dbReference type="Gene3D" id="3.40.1790.10">
    <property type="entry name" value="Indigoidine synthase domain"/>
    <property type="match status" value="1"/>
</dbReference>
<dbReference type="HAMAP" id="MF_01876">
    <property type="entry name" value="PsiMP_glycosidase"/>
    <property type="match status" value="1"/>
</dbReference>